<dbReference type="EMBL" id="BJXW01000014">
    <property type="protein sequence ID" value="GEN31308.1"/>
    <property type="molecule type" value="Genomic_DNA"/>
</dbReference>
<keyword evidence="1" id="KW-0732">Signal</keyword>
<evidence type="ECO:0000256" key="1">
    <source>
        <dbReference type="SAM" id="SignalP"/>
    </source>
</evidence>
<name>A0A511V018_9BACI</name>
<dbReference type="RefSeq" id="WP_146937383.1">
    <property type="nucleotide sequence ID" value="NZ_BJXW01000014.1"/>
</dbReference>
<dbReference type="OrthoDB" id="9810153at2"/>
<accession>A0A511V018</accession>
<protein>
    <recommendedName>
        <fullName evidence="4">DUF1002 domain-containing protein</fullName>
    </recommendedName>
</protein>
<comment type="caution">
    <text evidence="2">The sequence shown here is derived from an EMBL/GenBank/DDBJ whole genome shotgun (WGS) entry which is preliminary data.</text>
</comment>
<evidence type="ECO:0008006" key="4">
    <source>
        <dbReference type="Google" id="ProtNLM"/>
    </source>
</evidence>
<dbReference type="Pfam" id="PF06207">
    <property type="entry name" value="DUF1002"/>
    <property type="match status" value="1"/>
</dbReference>
<evidence type="ECO:0000313" key="3">
    <source>
        <dbReference type="Proteomes" id="UP000321491"/>
    </source>
</evidence>
<organism evidence="2 3">
    <name type="scientific">Cerasibacillus quisquiliarum</name>
    <dbReference type="NCBI Taxonomy" id="227865"/>
    <lineage>
        <taxon>Bacteria</taxon>
        <taxon>Bacillati</taxon>
        <taxon>Bacillota</taxon>
        <taxon>Bacilli</taxon>
        <taxon>Bacillales</taxon>
        <taxon>Bacillaceae</taxon>
        <taxon>Cerasibacillus</taxon>
    </lineage>
</organism>
<dbReference type="Proteomes" id="UP000321491">
    <property type="component" value="Unassembled WGS sequence"/>
</dbReference>
<reference evidence="2 3" key="1">
    <citation type="submission" date="2019-07" db="EMBL/GenBank/DDBJ databases">
        <title>Whole genome shotgun sequence of Cerasibacillus quisquiliarum NBRC 102429.</title>
        <authorList>
            <person name="Hosoyama A."/>
            <person name="Uohara A."/>
            <person name="Ohji S."/>
            <person name="Ichikawa N."/>
        </authorList>
    </citation>
    <scope>NUCLEOTIDE SEQUENCE [LARGE SCALE GENOMIC DNA]</scope>
    <source>
        <strain evidence="2 3">NBRC 102429</strain>
    </source>
</reference>
<sequence>MRKRRFWLILLVALLLFPITASADLIAGEEIITLGEDLSPSDKQKMLDEFGISENDVDIVYVTNEEEHKYLGEFIPASQIGSNAISSAKITIGNKGDGIVVETKNITYISNDMYVNALATAGIEDAKIQISAPFQVSGTGALTGIIKAYEVQSGEKIDEEQKLIANEEMVLTSDLVKDGVDEENATEFFRKVKERISEENPKSDQDIRTIIQEVAKELGITLDDQLLDKLVELFKKIKDLNIDWNKVNDTLKSAKDKWDDFVSSEEGKGIIDAIVNFFKAVWNWFISVFSK</sequence>
<dbReference type="InterPro" id="IPR009343">
    <property type="entry name" value="DUF1002"/>
</dbReference>
<dbReference type="AlphaFoldDB" id="A0A511V018"/>
<feature type="chain" id="PRO_5021895099" description="DUF1002 domain-containing protein" evidence="1">
    <location>
        <begin position="24"/>
        <end position="291"/>
    </location>
</feature>
<feature type="signal peptide" evidence="1">
    <location>
        <begin position="1"/>
        <end position="23"/>
    </location>
</feature>
<gene>
    <name evidence="2" type="primary">ypuA</name>
    <name evidence="2" type="ORF">CQU01_15460</name>
</gene>
<keyword evidence="3" id="KW-1185">Reference proteome</keyword>
<proteinExistence type="predicted"/>
<evidence type="ECO:0000313" key="2">
    <source>
        <dbReference type="EMBL" id="GEN31308.1"/>
    </source>
</evidence>